<dbReference type="Proteomes" id="UP001065298">
    <property type="component" value="Chromosome 12"/>
</dbReference>
<comment type="caution">
    <text evidence="1">The sequence shown here is derived from an EMBL/GenBank/DDBJ whole genome shotgun (WGS) entry which is preliminary data.</text>
</comment>
<proteinExistence type="predicted"/>
<dbReference type="EMBL" id="CM046514">
    <property type="protein sequence ID" value="KAI8650721.1"/>
    <property type="molecule type" value="Genomic_DNA"/>
</dbReference>
<keyword evidence="2" id="KW-1185">Reference proteome</keyword>
<organism evidence="1 2">
    <name type="scientific">Fusarium keratoplasticum</name>
    <dbReference type="NCBI Taxonomy" id="1328300"/>
    <lineage>
        <taxon>Eukaryota</taxon>
        <taxon>Fungi</taxon>
        <taxon>Dikarya</taxon>
        <taxon>Ascomycota</taxon>
        <taxon>Pezizomycotina</taxon>
        <taxon>Sordariomycetes</taxon>
        <taxon>Hypocreomycetidae</taxon>
        <taxon>Hypocreales</taxon>
        <taxon>Nectriaceae</taxon>
        <taxon>Fusarium</taxon>
        <taxon>Fusarium solani species complex</taxon>
    </lineage>
</organism>
<reference evidence="1" key="1">
    <citation type="submission" date="2022-06" db="EMBL/GenBank/DDBJ databases">
        <title>Fusarium solani species complex genomes reveal bases of compartmentalisation and animal pathogenesis.</title>
        <authorList>
            <person name="Tsai I.J."/>
        </authorList>
    </citation>
    <scope>NUCLEOTIDE SEQUENCE</scope>
    <source>
        <strain evidence="1">Fu6.1</strain>
    </source>
</reference>
<name>A0ACC0QDF4_9HYPO</name>
<evidence type="ECO:0000313" key="2">
    <source>
        <dbReference type="Proteomes" id="UP001065298"/>
    </source>
</evidence>
<gene>
    <name evidence="1" type="ORF">NCS57_01406600</name>
</gene>
<sequence length="308" mass="35089">MIPVTLDTLNQLIGLPPVLILDRNSMGVAYVDFLVRLSPRHITSKEGHNQLPFELWLTILEFAQPIPKPRFRGLDRRGTCDLVIPRALGVNIDGIPTLFCEPLSRPQFGLLKHWDLERLYNHYLKRPHLQLSEAKNPFGDPSTPGATFIGLPVGPGNALFAEPQEILTRFDDEMRISLGTSLCPSTSFFCWTSLFYSPIIWTSVFWPALLRNLLDTTLLVSTFLLVNLLDALDDKMRVSLVYFHNSLVRRTESQEGRLKYLDQWQIGLKELANRLSKGGNLGIHESLLVNLAVYTEWLRELLDLIEDL</sequence>
<accession>A0ACC0QDF4</accession>
<protein>
    <submittedName>
        <fullName evidence="1">Uncharacterized protein</fullName>
    </submittedName>
</protein>
<evidence type="ECO:0000313" key="1">
    <source>
        <dbReference type="EMBL" id="KAI8650721.1"/>
    </source>
</evidence>